<dbReference type="EMBL" id="QGKW02001911">
    <property type="protein sequence ID" value="KAF2569183.1"/>
    <property type="molecule type" value="Genomic_DNA"/>
</dbReference>
<organism evidence="2 3">
    <name type="scientific">Brassica cretica</name>
    <name type="common">Mustard</name>
    <dbReference type="NCBI Taxonomy" id="69181"/>
    <lineage>
        <taxon>Eukaryota</taxon>
        <taxon>Viridiplantae</taxon>
        <taxon>Streptophyta</taxon>
        <taxon>Embryophyta</taxon>
        <taxon>Tracheophyta</taxon>
        <taxon>Spermatophyta</taxon>
        <taxon>Magnoliopsida</taxon>
        <taxon>eudicotyledons</taxon>
        <taxon>Gunneridae</taxon>
        <taxon>Pentapetalae</taxon>
        <taxon>rosids</taxon>
        <taxon>malvids</taxon>
        <taxon>Brassicales</taxon>
        <taxon>Brassicaceae</taxon>
        <taxon>Brassiceae</taxon>
        <taxon>Brassica</taxon>
    </lineage>
</organism>
<dbReference type="Gene3D" id="1.20.1150.12">
    <property type="entry name" value="Endoplasmic reticulum resident protein 29, C-terminal domain"/>
    <property type="match status" value="1"/>
</dbReference>
<protein>
    <recommendedName>
        <fullName evidence="1">Endoplasmic reticulum resident protein 29 C-terminal domain-containing protein</fullName>
    </recommendedName>
</protein>
<name>A0A8S9IIM1_BRACR</name>
<feature type="domain" description="Endoplasmic reticulum resident protein 29 C-terminal" evidence="1">
    <location>
        <begin position="124"/>
        <end position="164"/>
    </location>
</feature>
<dbReference type="SUPFAM" id="SSF47933">
    <property type="entry name" value="ERP29 C domain-like"/>
    <property type="match status" value="1"/>
</dbReference>
<evidence type="ECO:0000313" key="2">
    <source>
        <dbReference type="EMBL" id="KAF2569183.1"/>
    </source>
</evidence>
<proteinExistence type="predicted"/>
<dbReference type="InterPro" id="IPR036356">
    <property type="entry name" value="ERp29_C_sf"/>
</dbReference>
<evidence type="ECO:0000313" key="3">
    <source>
        <dbReference type="Proteomes" id="UP000712281"/>
    </source>
</evidence>
<accession>A0A8S9IIM1</accession>
<gene>
    <name evidence="2" type="ORF">F2Q68_00023654</name>
</gene>
<comment type="caution">
    <text evidence="2">The sequence shown here is derived from an EMBL/GenBank/DDBJ whole genome shotgun (WGS) entry which is preliminary data.</text>
</comment>
<sequence length="168" mass="19176">MHGGERQPSTKLAEKKNEYKAKSKTMNNLTTLILNPSESILESRFNFSFHRISFIPRDSLLPLHLCIVYTPRRPRRRCIAPTRRHFPRRSLQRRRKILSPVDLITSSNAVAFTAHDFCPPVNDVEKGSGYATKEAERLGRVLSKSMSPVKADELTLKRNILNTFVASS</sequence>
<dbReference type="Proteomes" id="UP000712281">
    <property type="component" value="Unassembled WGS sequence"/>
</dbReference>
<dbReference type="GO" id="GO:0005783">
    <property type="term" value="C:endoplasmic reticulum"/>
    <property type="evidence" value="ECO:0007669"/>
    <property type="project" value="InterPro"/>
</dbReference>
<dbReference type="Pfam" id="PF07749">
    <property type="entry name" value="ERp29"/>
    <property type="match status" value="1"/>
</dbReference>
<evidence type="ECO:0000259" key="1">
    <source>
        <dbReference type="Pfam" id="PF07749"/>
    </source>
</evidence>
<dbReference type="InterPro" id="IPR011679">
    <property type="entry name" value="ERp29_C"/>
</dbReference>
<dbReference type="AlphaFoldDB" id="A0A8S9IIM1"/>
<reference evidence="2" key="1">
    <citation type="submission" date="2019-12" db="EMBL/GenBank/DDBJ databases">
        <title>Genome sequencing and annotation of Brassica cretica.</title>
        <authorList>
            <person name="Studholme D.J."/>
            <person name="Sarris P.F."/>
        </authorList>
    </citation>
    <scope>NUCLEOTIDE SEQUENCE</scope>
    <source>
        <strain evidence="2">PFS-001/15</strain>
        <tissue evidence="2">Leaf</tissue>
    </source>
</reference>